<dbReference type="SUPFAM" id="SSF52266">
    <property type="entry name" value="SGNH hydrolase"/>
    <property type="match status" value="1"/>
</dbReference>
<reference evidence="4" key="1">
    <citation type="submission" date="2016-02" db="EMBL/GenBank/DDBJ databases">
        <title>Paenibacillus sp. LPB0068, isolated from Crassostrea gigas.</title>
        <authorList>
            <person name="Shin S.-K."/>
            <person name="Yi H."/>
        </authorList>
    </citation>
    <scope>NUCLEOTIDE SEQUENCE [LARGE SCALE GENOMIC DNA]</scope>
    <source>
        <strain evidence="4">KCTC 23969</strain>
    </source>
</reference>
<dbReference type="GO" id="GO:0001681">
    <property type="term" value="F:sialate O-acetylesterase activity"/>
    <property type="evidence" value="ECO:0007669"/>
    <property type="project" value="InterPro"/>
</dbReference>
<dbReference type="Gene3D" id="2.60.120.260">
    <property type="entry name" value="Galactose-binding domain-like"/>
    <property type="match status" value="1"/>
</dbReference>
<evidence type="ECO:0000259" key="2">
    <source>
        <dbReference type="Pfam" id="PF03629"/>
    </source>
</evidence>
<gene>
    <name evidence="3" type="ORF">LPB301_17440</name>
</gene>
<dbReference type="InterPro" id="IPR039329">
    <property type="entry name" value="SIAE"/>
</dbReference>
<dbReference type="RefSeq" id="WP_068365361.1">
    <property type="nucleotide sequence ID" value="NZ_CP019337.1"/>
</dbReference>
<evidence type="ECO:0000256" key="1">
    <source>
        <dbReference type="ARBA" id="ARBA00022801"/>
    </source>
</evidence>
<comment type="caution">
    <text evidence="3">The sequence shown here is derived from an EMBL/GenBank/DDBJ whole genome shotgun (WGS) entry which is preliminary data.</text>
</comment>
<feature type="domain" description="Sialate O-acetylesterase" evidence="2">
    <location>
        <begin position="104"/>
        <end position="217"/>
    </location>
</feature>
<accession>A0A1B8TNR5</accession>
<dbReference type="GO" id="GO:0004553">
    <property type="term" value="F:hydrolase activity, hydrolyzing O-glycosyl compounds"/>
    <property type="evidence" value="ECO:0007669"/>
    <property type="project" value="InterPro"/>
</dbReference>
<dbReference type="STRING" id="996801.BW723_10315"/>
<dbReference type="PANTHER" id="PTHR22901:SF0">
    <property type="entry name" value="SIALATE O-ACETYLESTERASE"/>
    <property type="match status" value="1"/>
</dbReference>
<organism evidence="3 4">
    <name type="scientific">Polaribacter reichenbachii</name>
    <dbReference type="NCBI Taxonomy" id="996801"/>
    <lineage>
        <taxon>Bacteria</taxon>
        <taxon>Pseudomonadati</taxon>
        <taxon>Bacteroidota</taxon>
        <taxon>Flavobacteriia</taxon>
        <taxon>Flavobacteriales</taxon>
        <taxon>Flavobacteriaceae</taxon>
    </lineage>
</organism>
<evidence type="ECO:0000313" key="4">
    <source>
        <dbReference type="Proteomes" id="UP000092612"/>
    </source>
</evidence>
<sequence>MKFNTIILLGALFLLTTLSYGQIKLPRLISDGAILQRDTDLKIWGWASPKEKITFTFKGKNYKTKADKKGYWGFNLPPQKASGPFKMTFKGKNKISVNDILFGDVWLCSGQSNMVHQLDIHDVIYADEIKTANYSEIRHFKIPNTTNVYGPQEQLEGGIWQKAIGEEVRPFSAVAYFFAKKIYEKYHVPIGLVNASVGGSRIEAWIPEEGFKAYPNVQKIIEENRDPDFLKTLDELNKKQPASTSQPSDNGLIGEKKWYDPTFVPKNWRRINIPGYWEDQGIRDLNGIVWYRREFTIPDAMVGKEAKVYLGRIVDADEFYINGEKVGNKTYQYPQRRYKVSANILKKGKNVFVVRVTNYGGKGGFVPDKPYYLFTEKDTIDLKGYWSYKVGQVFNPKKRNSISEKEDQPRIRRMNYRGEPSILYNAMVAPFTNYSFKGVLWYQGESNTGNPKEYAGYMHTLADSWRTVFKSPNIPFIYAQLTNFMDVSYLPTESNWAELRDAQLKSLSIANSAMVVNIDLGEWNDIHPDDKKSVGERMALAGLKLAYNEDLVYSGPIYKSHKVEGNKITISFNHIGSGLMSKDGESISEFAIAGDDKEFVWAQAKIEGDKLIVWSDEVLNPKYIRYAWANNPYNPNFYNKEGLPASPFEIKL</sequence>
<dbReference type="KEGG" id="prn:BW723_10315"/>
<dbReference type="InterPro" id="IPR008979">
    <property type="entry name" value="Galactose-bd-like_sf"/>
</dbReference>
<keyword evidence="4" id="KW-1185">Reference proteome</keyword>
<dbReference type="InterPro" id="IPR005181">
    <property type="entry name" value="SASA"/>
</dbReference>
<dbReference type="SUPFAM" id="SSF49785">
    <property type="entry name" value="Galactose-binding domain-like"/>
    <property type="match status" value="1"/>
</dbReference>
<protein>
    <submittedName>
        <fullName evidence="3">9-O-acetylesterase</fullName>
    </submittedName>
</protein>
<dbReference type="InterPro" id="IPR036514">
    <property type="entry name" value="SGNH_hydro_sf"/>
</dbReference>
<dbReference type="OrthoDB" id="9816001at2"/>
<dbReference type="GO" id="GO:0005975">
    <property type="term" value="P:carbohydrate metabolic process"/>
    <property type="evidence" value="ECO:0007669"/>
    <property type="project" value="InterPro"/>
</dbReference>
<dbReference type="Proteomes" id="UP000092612">
    <property type="component" value="Unassembled WGS sequence"/>
</dbReference>
<dbReference type="PANTHER" id="PTHR22901">
    <property type="entry name" value="SIALATE O-ACETYLESTERASE"/>
    <property type="match status" value="1"/>
</dbReference>
<evidence type="ECO:0000313" key="3">
    <source>
        <dbReference type="EMBL" id="OBY61249.1"/>
    </source>
</evidence>
<dbReference type="Gene3D" id="3.40.50.1110">
    <property type="entry name" value="SGNH hydrolase"/>
    <property type="match status" value="1"/>
</dbReference>
<name>A0A1B8TNR5_9FLAO</name>
<dbReference type="EMBL" id="LSFL01000044">
    <property type="protein sequence ID" value="OBY61249.1"/>
    <property type="molecule type" value="Genomic_DNA"/>
</dbReference>
<dbReference type="AlphaFoldDB" id="A0A1B8TNR5"/>
<feature type="domain" description="Sialate O-acetylesterase" evidence="2">
    <location>
        <begin position="422"/>
        <end position="540"/>
    </location>
</feature>
<dbReference type="Pfam" id="PF03629">
    <property type="entry name" value="SASA"/>
    <property type="match status" value="2"/>
</dbReference>
<keyword evidence="1" id="KW-0378">Hydrolase</keyword>
<proteinExistence type="predicted"/>